<gene>
    <name evidence="1" type="ORF">DLJ54_03660</name>
</gene>
<organism evidence="1 2">
    <name type="scientific">Corynebacterium heidelbergense</name>
    <dbReference type="NCBI Taxonomy" id="2055947"/>
    <lineage>
        <taxon>Bacteria</taxon>
        <taxon>Bacillati</taxon>
        <taxon>Actinomycetota</taxon>
        <taxon>Actinomycetes</taxon>
        <taxon>Mycobacteriales</taxon>
        <taxon>Corynebacteriaceae</taxon>
        <taxon>Corynebacterium</taxon>
    </lineage>
</organism>
<proteinExistence type="predicted"/>
<evidence type="ECO:0008006" key="3">
    <source>
        <dbReference type="Google" id="ProtNLM"/>
    </source>
</evidence>
<sequence length="92" mass="9637">MHFAGVVAGTPVVSVVHPGGVKTTYEPVVASVVAGSPVRRGQVLGTLADPATLPEHARKPQGLSWGARLLDAEERYVDPMSLLGGIQVRLLE</sequence>
<keyword evidence="2" id="KW-1185">Reference proteome</keyword>
<evidence type="ECO:0000313" key="1">
    <source>
        <dbReference type="EMBL" id="RAV32386.1"/>
    </source>
</evidence>
<dbReference type="Proteomes" id="UP000251577">
    <property type="component" value="Unassembled WGS sequence"/>
</dbReference>
<accession>A0A364V753</accession>
<dbReference type="EMBL" id="QHCV01000025">
    <property type="protein sequence ID" value="RAV32386.1"/>
    <property type="molecule type" value="Genomic_DNA"/>
</dbReference>
<reference evidence="1 2" key="1">
    <citation type="journal article" date="2018" name="Syst. Appl. Microbiol.">
        <title>Corynebacterium heidelbergense sp. nov., isolated from the preen glands of Egyptian geese (Alopochen aegyptiacus).</title>
        <authorList>
            <person name="Braun M.S."/>
            <person name="Wang E."/>
            <person name="Zimmermann S."/>
            <person name="Wink M."/>
        </authorList>
    </citation>
    <scope>NUCLEOTIDE SEQUENCE [LARGE SCALE GENOMIC DNA]</scope>
    <source>
        <strain evidence="1 2">647</strain>
    </source>
</reference>
<comment type="caution">
    <text evidence="1">The sequence shown here is derived from an EMBL/GenBank/DDBJ whole genome shotgun (WGS) entry which is preliminary data.</text>
</comment>
<evidence type="ECO:0000313" key="2">
    <source>
        <dbReference type="Proteomes" id="UP000251577"/>
    </source>
</evidence>
<dbReference type="AlphaFoldDB" id="A0A364V753"/>
<protein>
    <recommendedName>
        <fullName evidence="3">Peptidase M23 domain-containing protein</fullName>
    </recommendedName>
</protein>
<name>A0A364V753_9CORY</name>